<dbReference type="InterPro" id="IPR010921">
    <property type="entry name" value="Trp_repressor/repl_initiator"/>
</dbReference>
<evidence type="ECO:0000256" key="7">
    <source>
        <dbReference type="HAMAP-Rule" id="MF_00377"/>
    </source>
</evidence>
<dbReference type="GO" id="GO:0005886">
    <property type="term" value="C:plasma membrane"/>
    <property type="evidence" value="ECO:0007669"/>
    <property type="project" value="TreeGrafter"/>
</dbReference>
<accession>A0A445MVP5</accession>
<dbReference type="PANTHER" id="PTHR30050:SF2">
    <property type="entry name" value="CHROMOSOMAL REPLICATION INITIATOR PROTEIN DNAA"/>
    <property type="match status" value="1"/>
</dbReference>
<evidence type="ECO:0000256" key="10">
    <source>
        <dbReference type="RuleBase" id="RU004227"/>
    </source>
</evidence>
<dbReference type="Pfam" id="PF08299">
    <property type="entry name" value="Bac_DnaA_C"/>
    <property type="match status" value="1"/>
</dbReference>
<evidence type="ECO:0000256" key="3">
    <source>
        <dbReference type="ARBA" id="ARBA00022741"/>
    </source>
</evidence>
<dbReference type="InterPro" id="IPR024633">
    <property type="entry name" value="DnaA_N_dom"/>
</dbReference>
<evidence type="ECO:0000256" key="9">
    <source>
        <dbReference type="RuleBase" id="RU000577"/>
    </source>
</evidence>
<dbReference type="InterPro" id="IPR020591">
    <property type="entry name" value="Chromosome_initiator_DnaA-like"/>
</dbReference>
<dbReference type="GO" id="GO:0005524">
    <property type="term" value="F:ATP binding"/>
    <property type="evidence" value="ECO:0007669"/>
    <property type="project" value="UniProtKB-UniRule"/>
</dbReference>
<dbReference type="NCBIfam" id="TIGR00362">
    <property type="entry name" value="DnaA"/>
    <property type="match status" value="1"/>
</dbReference>
<dbReference type="HAMAP" id="MF_00377">
    <property type="entry name" value="DnaA_bact"/>
    <property type="match status" value="1"/>
</dbReference>
<organism evidence="12">
    <name type="scientific">uncultured Desulfobacterium sp</name>
    <dbReference type="NCBI Taxonomy" id="201089"/>
    <lineage>
        <taxon>Bacteria</taxon>
        <taxon>Pseudomonadati</taxon>
        <taxon>Thermodesulfobacteriota</taxon>
        <taxon>Desulfobacteria</taxon>
        <taxon>Desulfobacterales</taxon>
        <taxon>Desulfobacteriaceae</taxon>
        <taxon>Desulfobacterium</taxon>
        <taxon>environmental samples</taxon>
    </lineage>
</organism>
<keyword evidence="4 7" id="KW-0067">ATP-binding</keyword>
<dbReference type="GO" id="GO:0006275">
    <property type="term" value="P:regulation of DNA replication"/>
    <property type="evidence" value="ECO:0007669"/>
    <property type="project" value="UniProtKB-UniRule"/>
</dbReference>
<dbReference type="Pfam" id="PF00308">
    <property type="entry name" value="Bac_DnaA"/>
    <property type="match status" value="1"/>
</dbReference>
<dbReference type="GO" id="GO:0005737">
    <property type="term" value="C:cytoplasm"/>
    <property type="evidence" value="ECO:0007669"/>
    <property type="project" value="UniProtKB-SubCell"/>
</dbReference>
<sequence>MNTKTIWDQITSTLSGVVSKSEIGSWFANTSLISLDKDIAVIEVPNKYIASWLTENYLANIKDCFKNHLSCLPEIRFIYAQITPGKTSSFQYKNQPIVVGANNLNKSFTFSNFVIAKGNRFAYSSASDIVGKNSTIYNPLYIFSSSVCGKTHLLNAIGNQVVINNPESNIIYVSIDQLSSDFSISAKNRNLIKFRASYNNSDLLLIDDIHLISGREKLQKELISIINNYLESKKYIALAGKLPPGLIKNLMPELRSRLEWGVLAEIKNPDSKTRMKIIKKKGKDEKISIPDDVAFFLASSSYDLKNLFQHIVTIGAYVSLNKKEINISLVKSLLSNKHVSNIAVDDIQKITAEYFKISLAELLSNKKTHRYSYPRHISMYLSRKLTGLSYKEIAKAFGNKDHSTIINAVKCINRDKESNNTLTDDLNKLQNLLSQGL</sequence>
<dbReference type="InterPro" id="IPR027417">
    <property type="entry name" value="P-loop_NTPase"/>
</dbReference>
<dbReference type="CDD" id="cd06571">
    <property type="entry name" value="Bac_DnaA_C"/>
    <property type="match status" value="1"/>
</dbReference>
<dbReference type="EMBL" id="OJIN01000101">
    <property type="protein sequence ID" value="SPD73513.1"/>
    <property type="molecule type" value="Genomic_DNA"/>
</dbReference>
<dbReference type="InterPro" id="IPR018312">
    <property type="entry name" value="Chromosome_initiator_DnaA_CS"/>
</dbReference>
<dbReference type="GO" id="GO:0008289">
    <property type="term" value="F:lipid binding"/>
    <property type="evidence" value="ECO:0007669"/>
    <property type="project" value="UniProtKB-KW"/>
</dbReference>
<feature type="binding site" evidence="7">
    <location>
        <position position="149"/>
    </location>
    <ligand>
        <name>ATP</name>
        <dbReference type="ChEBI" id="CHEBI:30616"/>
    </ligand>
</feature>
<comment type="domain">
    <text evidence="7">Domain I is involved in oligomerization and binding regulators, domain II is flexibile and of varying length in different bacteria, domain III forms the AAA+ region, while domain IV binds dsDNA.</text>
</comment>
<dbReference type="SUPFAM" id="SSF52540">
    <property type="entry name" value="P-loop containing nucleoside triphosphate hydrolases"/>
    <property type="match status" value="1"/>
</dbReference>
<protein>
    <recommendedName>
        <fullName evidence="7 8">Chromosomal replication initiator protein DnaA</fullName>
    </recommendedName>
</protein>
<dbReference type="Gene3D" id="3.30.300.180">
    <property type="match status" value="1"/>
</dbReference>
<dbReference type="InterPro" id="IPR013317">
    <property type="entry name" value="DnaA_dom"/>
</dbReference>
<dbReference type="InterPro" id="IPR001957">
    <property type="entry name" value="Chromosome_initiator_DnaA"/>
</dbReference>
<dbReference type="InterPro" id="IPR013159">
    <property type="entry name" value="DnaA_C"/>
</dbReference>
<evidence type="ECO:0000256" key="6">
    <source>
        <dbReference type="ARBA" id="ARBA00023125"/>
    </source>
</evidence>
<keyword evidence="2 7" id="KW-0235">DNA replication</keyword>
<feature type="binding site" evidence="7">
    <location>
        <position position="150"/>
    </location>
    <ligand>
        <name>ATP</name>
        <dbReference type="ChEBI" id="CHEBI:30616"/>
    </ligand>
</feature>
<comment type="subunit">
    <text evidence="7">Oligomerizes as a right-handed, spiral filament on DNA at oriC.</text>
</comment>
<dbReference type="CDD" id="cd00009">
    <property type="entry name" value="AAA"/>
    <property type="match status" value="1"/>
</dbReference>
<comment type="caution">
    <text evidence="7">Lacks conserved residue(s) required for the propagation of feature annotation.</text>
</comment>
<evidence type="ECO:0000256" key="8">
    <source>
        <dbReference type="NCBIfam" id="TIGR00362"/>
    </source>
</evidence>
<dbReference type="AlphaFoldDB" id="A0A445MVP5"/>
<dbReference type="Pfam" id="PF11638">
    <property type="entry name" value="DnaA_N"/>
    <property type="match status" value="1"/>
</dbReference>
<comment type="function">
    <text evidence="7 9">Plays an essential role in the initiation and regulation of chromosomal replication. ATP-DnaA binds to the origin of replication (oriC) to initiate formation of the DNA replication initiation complex once per cell cycle. Binds the DnaA box (a 9 base pair repeat at the origin) and separates the double-stranded (ds)DNA. Forms a right-handed helical filament on oriC DNA; dsDNA binds to the exterior of the filament while single-stranded (ss)DNA is stabiized in the filament's interior. The ATP-DnaA-oriC complex binds and stabilizes one strand of the AT-rich DNA unwinding element (DUE), permitting loading of DNA polymerase. After initiation quickly degrades to an ADP-DnaA complex that is not apt for DNA replication. Binds acidic phospholipids.</text>
</comment>
<evidence type="ECO:0000256" key="4">
    <source>
        <dbReference type="ARBA" id="ARBA00022840"/>
    </source>
</evidence>
<feature type="region of interest" description="Domain IV, binds dsDNA" evidence="7">
    <location>
        <begin position="319"/>
        <end position="437"/>
    </location>
</feature>
<feature type="region of interest" description="Domain I, interacts with DnaA modulators" evidence="7">
    <location>
        <begin position="1"/>
        <end position="80"/>
    </location>
</feature>
<dbReference type="PANTHER" id="PTHR30050">
    <property type="entry name" value="CHROMOSOMAL REPLICATION INITIATOR PROTEIN DNAA"/>
    <property type="match status" value="1"/>
</dbReference>
<evidence type="ECO:0000256" key="1">
    <source>
        <dbReference type="ARBA" id="ARBA00022490"/>
    </source>
</evidence>
<name>A0A445MVP5_9BACT</name>
<dbReference type="PRINTS" id="PR00051">
    <property type="entry name" value="DNAA"/>
</dbReference>
<dbReference type="GO" id="GO:0003688">
    <property type="term" value="F:DNA replication origin binding"/>
    <property type="evidence" value="ECO:0007669"/>
    <property type="project" value="UniProtKB-UniRule"/>
</dbReference>
<evidence type="ECO:0000256" key="2">
    <source>
        <dbReference type="ARBA" id="ARBA00022705"/>
    </source>
</evidence>
<dbReference type="PROSITE" id="PS01008">
    <property type="entry name" value="DNAA"/>
    <property type="match status" value="1"/>
</dbReference>
<keyword evidence="5 7" id="KW-0446">Lipid-binding</keyword>
<dbReference type="Gene3D" id="1.10.8.60">
    <property type="match status" value="1"/>
</dbReference>
<keyword evidence="6 7" id="KW-0238">DNA-binding</keyword>
<evidence type="ECO:0000313" key="12">
    <source>
        <dbReference type="EMBL" id="SPD73513.1"/>
    </source>
</evidence>
<dbReference type="Gene3D" id="3.40.50.300">
    <property type="entry name" value="P-loop containing nucleotide triphosphate hydrolases"/>
    <property type="match status" value="1"/>
</dbReference>
<comment type="similarity">
    <text evidence="7 10">Belongs to the DnaA family.</text>
</comment>
<dbReference type="InterPro" id="IPR038454">
    <property type="entry name" value="DnaA_N_sf"/>
</dbReference>
<dbReference type="SMART" id="SM00760">
    <property type="entry name" value="Bac_DnaA_C"/>
    <property type="match status" value="1"/>
</dbReference>
<evidence type="ECO:0000259" key="11">
    <source>
        <dbReference type="SMART" id="SM00760"/>
    </source>
</evidence>
<proteinExistence type="inferred from homology"/>
<dbReference type="GO" id="GO:0006270">
    <property type="term" value="P:DNA replication initiation"/>
    <property type="evidence" value="ECO:0007669"/>
    <property type="project" value="UniProtKB-UniRule"/>
</dbReference>
<comment type="subcellular location">
    <subcellularLocation>
        <location evidence="7">Cytoplasm</location>
    </subcellularLocation>
</comment>
<dbReference type="Gene3D" id="1.10.1750.10">
    <property type="match status" value="1"/>
</dbReference>
<keyword evidence="3 7" id="KW-0547">Nucleotide-binding</keyword>
<keyword evidence="1 7" id="KW-0963">Cytoplasm</keyword>
<reference evidence="12" key="1">
    <citation type="submission" date="2018-01" db="EMBL/GenBank/DDBJ databases">
        <authorList>
            <person name="Regsiter A."/>
            <person name="William W."/>
        </authorList>
    </citation>
    <scope>NUCLEOTIDE SEQUENCE</scope>
    <source>
        <strain evidence="12">TRIP AH-1</strain>
    </source>
</reference>
<feature type="domain" description="Chromosomal replication initiator DnaA C-terminal" evidence="11">
    <location>
        <begin position="343"/>
        <end position="412"/>
    </location>
</feature>
<gene>
    <name evidence="7" type="primary">dnaA</name>
    <name evidence="12" type="ORF">PITCH_A190089</name>
</gene>
<dbReference type="SUPFAM" id="SSF48295">
    <property type="entry name" value="TrpR-like"/>
    <property type="match status" value="1"/>
</dbReference>
<feature type="binding site" evidence="7">
    <location>
        <position position="151"/>
    </location>
    <ligand>
        <name>ATP</name>
        <dbReference type="ChEBI" id="CHEBI:30616"/>
    </ligand>
</feature>
<evidence type="ECO:0000256" key="5">
    <source>
        <dbReference type="ARBA" id="ARBA00023121"/>
    </source>
</evidence>